<dbReference type="EMBL" id="JBHULI010000024">
    <property type="protein sequence ID" value="MFD2532410.1"/>
    <property type="molecule type" value="Genomic_DNA"/>
</dbReference>
<dbReference type="InterPro" id="IPR050565">
    <property type="entry name" value="LYPA1-2/EST-like"/>
</dbReference>
<name>A0ABW5JIZ5_9BACT</name>
<dbReference type="RefSeq" id="WP_390300839.1">
    <property type="nucleotide sequence ID" value="NZ_JBHULI010000024.1"/>
</dbReference>
<dbReference type="SUPFAM" id="SSF53474">
    <property type="entry name" value="alpha/beta-Hydrolases"/>
    <property type="match status" value="1"/>
</dbReference>
<proteinExistence type="inferred from homology"/>
<dbReference type="Proteomes" id="UP001597460">
    <property type="component" value="Unassembled WGS sequence"/>
</dbReference>
<comment type="caution">
    <text evidence="4">The sequence shown here is derived from an EMBL/GenBank/DDBJ whole genome shotgun (WGS) entry which is preliminary data.</text>
</comment>
<evidence type="ECO:0000313" key="4">
    <source>
        <dbReference type="EMBL" id="MFD2532410.1"/>
    </source>
</evidence>
<evidence type="ECO:0000256" key="1">
    <source>
        <dbReference type="ARBA" id="ARBA00006499"/>
    </source>
</evidence>
<evidence type="ECO:0000256" key="2">
    <source>
        <dbReference type="ARBA" id="ARBA00022801"/>
    </source>
</evidence>
<dbReference type="Pfam" id="PF02230">
    <property type="entry name" value="Abhydrolase_2"/>
    <property type="match status" value="1"/>
</dbReference>
<protein>
    <submittedName>
        <fullName evidence="4">Alpha/beta hydrolase</fullName>
    </submittedName>
</protein>
<dbReference type="InterPro" id="IPR029058">
    <property type="entry name" value="AB_hydrolase_fold"/>
</dbReference>
<organism evidence="4 5">
    <name type="scientific">Gracilimonas halophila</name>
    <dbReference type="NCBI Taxonomy" id="1834464"/>
    <lineage>
        <taxon>Bacteria</taxon>
        <taxon>Pseudomonadati</taxon>
        <taxon>Balneolota</taxon>
        <taxon>Balneolia</taxon>
        <taxon>Balneolales</taxon>
        <taxon>Balneolaceae</taxon>
        <taxon>Gracilimonas</taxon>
    </lineage>
</organism>
<evidence type="ECO:0000313" key="5">
    <source>
        <dbReference type="Proteomes" id="UP001597460"/>
    </source>
</evidence>
<dbReference type="PANTHER" id="PTHR10655:SF17">
    <property type="entry name" value="LYSOPHOSPHOLIPASE-LIKE PROTEIN 1"/>
    <property type="match status" value="1"/>
</dbReference>
<dbReference type="Gene3D" id="3.40.50.1820">
    <property type="entry name" value="alpha/beta hydrolase"/>
    <property type="match status" value="1"/>
</dbReference>
<gene>
    <name evidence="4" type="ORF">ACFSVN_08135</name>
</gene>
<evidence type="ECO:0000259" key="3">
    <source>
        <dbReference type="Pfam" id="PF02230"/>
    </source>
</evidence>
<sequence length="232" mass="26667">MKDVLTSGSTYFKVEVPYELIETGKKGEKPTIVYLHGYNQNIEYFQKKAASLLNIRAYHLFIQAPYPIYNTSRNTEVAKWGRAWYLYDGNQDQFIKSMEKASVLIDEIIESLPGEIQSNRFCVFGYSMGGYLGGYYSLSRYKKVNDLVMVGSRIKTEAFEGNLELSKHINILALHGENDESVYPEPQEKCIELLNKKGFNATFKAVKAGHQLNPVFFDETQKWLIRSGYFEC</sequence>
<dbReference type="PANTHER" id="PTHR10655">
    <property type="entry name" value="LYSOPHOSPHOLIPASE-RELATED"/>
    <property type="match status" value="1"/>
</dbReference>
<keyword evidence="5" id="KW-1185">Reference proteome</keyword>
<dbReference type="GO" id="GO:0016787">
    <property type="term" value="F:hydrolase activity"/>
    <property type="evidence" value="ECO:0007669"/>
    <property type="project" value="UniProtKB-KW"/>
</dbReference>
<dbReference type="InterPro" id="IPR003140">
    <property type="entry name" value="PLipase/COase/thioEstase"/>
</dbReference>
<reference evidence="5" key="1">
    <citation type="journal article" date="2019" name="Int. J. Syst. Evol. Microbiol.">
        <title>The Global Catalogue of Microorganisms (GCM) 10K type strain sequencing project: providing services to taxonomists for standard genome sequencing and annotation.</title>
        <authorList>
            <consortium name="The Broad Institute Genomics Platform"/>
            <consortium name="The Broad Institute Genome Sequencing Center for Infectious Disease"/>
            <person name="Wu L."/>
            <person name="Ma J."/>
        </authorList>
    </citation>
    <scope>NUCLEOTIDE SEQUENCE [LARGE SCALE GENOMIC DNA]</scope>
    <source>
        <strain evidence="5">KCTC 52042</strain>
    </source>
</reference>
<keyword evidence="2 4" id="KW-0378">Hydrolase</keyword>
<feature type="domain" description="Phospholipase/carboxylesterase/thioesterase" evidence="3">
    <location>
        <begin position="18"/>
        <end position="224"/>
    </location>
</feature>
<accession>A0ABW5JIZ5</accession>
<comment type="similarity">
    <text evidence="1">Belongs to the AB hydrolase superfamily. AB hydrolase 2 family.</text>
</comment>